<keyword evidence="1" id="KW-0732">Signal</keyword>
<evidence type="ECO:0000313" key="2">
    <source>
        <dbReference type="EMBL" id="EDM27196.1"/>
    </source>
</evidence>
<dbReference type="OrthoDB" id="5450709at2"/>
<evidence type="ECO:0000313" key="3">
    <source>
        <dbReference type="Proteomes" id="UP000004947"/>
    </source>
</evidence>
<feature type="chain" id="PRO_5002691248" evidence="1">
    <location>
        <begin position="18"/>
        <end position="346"/>
    </location>
</feature>
<dbReference type="RefSeq" id="WP_007279104.1">
    <property type="nucleotide sequence ID" value="NZ_ABCK01000011.1"/>
</dbReference>
<organism evidence="2 3">
    <name type="scientific">Lentisphaera araneosa HTCC2155</name>
    <dbReference type="NCBI Taxonomy" id="313628"/>
    <lineage>
        <taxon>Bacteria</taxon>
        <taxon>Pseudomonadati</taxon>
        <taxon>Lentisphaerota</taxon>
        <taxon>Lentisphaeria</taxon>
        <taxon>Lentisphaerales</taxon>
        <taxon>Lentisphaeraceae</taxon>
        <taxon>Lentisphaera</taxon>
    </lineage>
</organism>
<dbReference type="Proteomes" id="UP000004947">
    <property type="component" value="Unassembled WGS sequence"/>
</dbReference>
<comment type="caution">
    <text evidence="2">The sequence shown here is derived from an EMBL/GenBank/DDBJ whole genome shotgun (WGS) entry which is preliminary data.</text>
</comment>
<dbReference type="eggNOG" id="COG4313">
    <property type="taxonomic scope" value="Bacteria"/>
</dbReference>
<dbReference type="Pfam" id="PF13557">
    <property type="entry name" value="Phenol_MetA_deg"/>
    <property type="match status" value="1"/>
</dbReference>
<dbReference type="STRING" id="313628.LNTAR_16042"/>
<gene>
    <name evidence="2" type="ORF">LNTAR_16042</name>
</gene>
<dbReference type="AlphaFoldDB" id="A6DMK6"/>
<keyword evidence="3" id="KW-1185">Reference proteome</keyword>
<accession>A6DMK6</accession>
<dbReference type="EMBL" id="ABCK01000011">
    <property type="protein sequence ID" value="EDM27196.1"/>
    <property type="molecule type" value="Genomic_DNA"/>
</dbReference>
<feature type="signal peptide" evidence="1">
    <location>
        <begin position="1"/>
        <end position="17"/>
    </location>
</feature>
<proteinExistence type="predicted"/>
<name>A6DMK6_9BACT</name>
<reference evidence="2 3" key="1">
    <citation type="journal article" date="2010" name="J. Bacteriol.">
        <title>Genome sequence of Lentisphaera araneosa HTCC2155T, the type species of the order Lentisphaerales in the phylum Lentisphaerae.</title>
        <authorList>
            <person name="Thrash J.C."/>
            <person name="Cho J.C."/>
            <person name="Vergin K.L."/>
            <person name="Morris R.M."/>
            <person name="Giovannoni S.J."/>
        </authorList>
    </citation>
    <scope>NUCLEOTIDE SEQUENCE [LARGE SCALE GENOMIC DNA]</scope>
    <source>
        <strain evidence="2 3">HTCC2155</strain>
    </source>
</reference>
<dbReference type="InterPro" id="IPR025737">
    <property type="entry name" value="FApF"/>
</dbReference>
<protein>
    <submittedName>
        <fullName evidence="2">Alpha amylase, catalytic subdomain</fullName>
    </submittedName>
</protein>
<sequence length="346" mass="39275">MKKTLATLTLGSLSLFAQNTEHSTHDTSCSCNDSHSIAHFAPAGIMGAHVHKEGEWMVGTRSMFMEMDGLRDGTNRVSNSKAHKDYMVLPRDMKMQMHMLDVMYGLNDDWTLTLMVPWVRYSMNLNRRMTMMGTTTDTKFKTRNEGLGDIKVGSIYRAYDDGNEQVLLGLTLNLPTANFDEESNTPMRDDMRLGYPMQIGSGTWDFTPSIVYNQFHKNWSWGTKLEATIHTDKNSEGYRRGDKLTYNIWASHALNPVFALNSRIEFNAWEDYHGTDDKLEPMGGMNPVADADLRGGKNSSLFGGFTWKTCAKSKVQFEAGMPFYQEIDGPNLETDYTVNINFLYSF</sequence>
<evidence type="ECO:0000256" key="1">
    <source>
        <dbReference type="SAM" id="SignalP"/>
    </source>
</evidence>